<feature type="domain" description="Major facilitator superfamily (MFS) profile" evidence="9">
    <location>
        <begin position="51"/>
        <end position="521"/>
    </location>
</feature>
<keyword evidence="4 8" id="KW-1133">Transmembrane helix</keyword>
<gene>
    <name evidence="10" type="ORF">FQN60_000265</name>
</gene>
<sequence length="521" mass="56169">MEPKDRPVPRKSLGSGSSIHYGSFVNSLSSLTPKAEEKEKPAISPRRAYVAVAVLCYVNLLNYTERYTIAGVLPNIQKFFSISDSTAALIQTVFICSFLLLAPLFGYLGDRYNRKYIMIGGLGVWLVTALGSSFVTESYFWLLMLLRAMVGIGEASYSTIAPTIIGDLFVGNQRSAMICVFYLFIPVGSGLGYITGAGVATLTGDWRWALTITPILGVVGLFLLVFFCPNPPRGAAETHGKGVAGQSSYKEDVKYLLKNKSYVWSSLGVTATAFLTGALAFWMPTFLSRAQVSQGIREPCVQEPCNPIDRCSIPRHSHHGLQNGNGFNKVVCLCSLYSYIFGAVTVVTGIVGACLGSGLSRRFRDKVPNADPLICAVGLMGSAPCLFITIFVASASIPATYVFIFFGELLISLNWAVLADILLISVLHLLGDAGSPYLVGAVSDAISRSKSATPEWSFRSLKYSLLICPFVGILGGLFFFITSLYIAEDRKVAAQLVEGTPSPQQGPASVPTMEMSTEGIK</sequence>
<feature type="transmembrane region" description="Helical" evidence="8">
    <location>
        <begin position="177"/>
        <end position="200"/>
    </location>
</feature>
<keyword evidence="2" id="KW-0813">Transport</keyword>
<feature type="transmembrane region" description="Helical" evidence="8">
    <location>
        <begin position="48"/>
        <end position="64"/>
    </location>
</feature>
<feature type="transmembrane region" description="Helical" evidence="8">
    <location>
        <begin position="141"/>
        <end position="165"/>
    </location>
</feature>
<evidence type="ECO:0000256" key="7">
    <source>
        <dbReference type="SAM" id="MobiDB-lite"/>
    </source>
</evidence>
<dbReference type="InterPro" id="IPR044770">
    <property type="entry name" value="MFS_spinster-like"/>
</dbReference>
<evidence type="ECO:0000256" key="5">
    <source>
        <dbReference type="ARBA" id="ARBA00023136"/>
    </source>
</evidence>
<dbReference type="CDD" id="cd17328">
    <property type="entry name" value="MFS_spinster_like"/>
    <property type="match status" value="1"/>
</dbReference>
<dbReference type="GO" id="GO:0022857">
    <property type="term" value="F:transmembrane transporter activity"/>
    <property type="evidence" value="ECO:0007669"/>
    <property type="project" value="InterPro"/>
</dbReference>
<keyword evidence="3 8" id="KW-0812">Transmembrane</keyword>
<feature type="region of interest" description="Disordered" evidence="7">
    <location>
        <begin position="1"/>
        <end position="24"/>
    </location>
</feature>
<accession>A0A5J5CZ41</accession>
<organism evidence="10 11">
    <name type="scientific">Etheostoma spectabile</name>
    <name type="common">orangethroat darter</name>
    <dbReference type="NCBI Taxonomy" id="54343"/>
    <lineage>
        <taxon>Eukaryota</taxon>
        <taxon>Metazoa</taxon>
        <taxon>Chordata</taxon>
        <taxon>Craniata</taxon>
        <taxon>Vertebrata</taxon>
        <taxon>Euteleostomi</taxon>
        <taxon>Actinopterygii</taxon>
        <taxon>Neopterygii</taxon>
        <taxon>Teleostei</taxon>
        <taxon>Neoteleostei</taxon>
        <taxon>Acanthomorphata</taxon>
        <taxon>Eupercaria</taxon>
        <taxon>Perciformes</taxon>
        <taxon>Percoidei</taxon>
        <taxon>Percidae</taxon>
        <taxon>Etheostomatinae</taxon>
        <taxon>Etheostoma</taxon>
    </lineage>
</organism>
<evidence type="ECO:0000256" key="3">
    <source>
        <dbReference type="ARBA" id="ARBA00022692"/>
    </source>
</evidence>
<keyword evidence="11" id="KW-1185">Reference proteome</keyword>
<evidence type="ECO:0000313" key="10">
    <source>
        <dbReference type="EMBL" id="KAA8586429.1"/>
    </source>
</evidence>
<comment type="similarity">
    <text evidence="6">Belongs to the major facilitator superfamily. Spinster (TC 2.A.1.49) family.</text>
</comment>
<evidence type="ECO:0000256" key="1">
    <source>
        <dbReference type="ARBA" id="ARBA00004141"/>
    </source>
</evidence>
<dbReference type="AlphaFoldDB" id="A0A5J5CZ41"/>
<keyword evidence="5 8" id="KW-0472">Membrane</keyword>
<protein>
    <recommendedName>
        <fullName evidence="9">Major facilitator superfamily (MFS) profile domain-containing protein</fullName>
    </recommendedName>
</protein>
<feature type="compositionally biased region" description="Polar residues" evidence="7">
    <location>
        <begin position="14"/>
        <end position="24"/>
    </location>
</feature>
<evidence type="ECO:0000256" key="2">
    <source>
        <dbReference type="ARBA" id="ARBA00022448"/>
    </source>
</evidence>
<dbReference type="PANTHER" id="PTHR23505:SF67">
    <property type="entry name" value="PROTEIN SPINSTER HOMOLOG 3"/>
    <property type="match status" value="1"/>
</dbReference>
<feature type="transmembrane region" description="Helical" evidence="8">
    <location>
        <begin position="206"/>
        <end position="227"/>
    </location>
</feature>
<feature type="transmembrane region" description="Helical" evidence="8">
    <location>
        <begin position="262"/>
        <end position="283"/>
    </location>
</feature>
<dbReference type="SUPFAM" id="SSF103473">
    <property type="entry name" value="MFS general substrate transporter"/>
    <property type="match status" value="1"/>
</dbReference>
<evidence type="ECO:0000259" key="9">
    <source>
        <dbReference type="PROSITE" id="PS50850"/>
    </source>
</evidence>
<dbReference type="Proteomes" id="UP000327493">
    <property type="component" value="Chromosome 13"/>
</dbReference>
<evidence type="ECO:0000256" key="6">
    <source>
        <dbReference type="ARBA" id="ARBA00024338"/>
    </source>
</evidence>
<dbReference type="PROSITE" id="PS50850">
    <property type="entry name" value="MFS"/>
    <property type="match status" value="1"/>
</dbReference>
<feature type="transmembrane region" description="Helical" evidence="8">
    <location>
        <begin position="336"/>
        <end position="360"/>
    </location>
</feature>
<feature type="transmembrane region" description="Helical" evidence="8">
    <location>
        <begin position="372"/>
        <end position="395"/>
    </location>
</feature>
<feature type="transmembrane region" description="Helical" evidence="8">
    <location>
        <begin position="401"/>
        <end position="430"/>
    </location>
</feature>
<comment type="caution">
    <text evidence="10">The sequence shown here is derived from an EMBL/GenBank/DDBJ whole genome shotgun (WGS) entry which is preliminary data.</text>
</comment>
<dbReference type="InterPro" id="IPR020846">
    <property type="entry name" value="MFS_dom"/>
</dbReference>
<dbReference type="Gene3D" id="1.20.1250.20">
    <property type="entry name" value="MFS general substrate transporter like domains"/>
    <property type="match status" value="1"/>
</dbReference>
<dbReference type="GO" id="GO:0016020">
    <property type="term" value="C:membrane"/>
    <property type="evidence" value="ECO:0007669"/>
    <property type="project" value="UniProtKB-SubCell"/>
</dbReference>
<dbReference type="InterPro" id="IPR036259">
    <property type="entry name" value="MFS_trans_sf"/>
</dbReference>
<comment type="subcellular location">
    <subcellularLocation>
        <location evidence="1">Membrane</location>
        <topology evidence="1">Multi-pass membrane protein</topology>
    </subcellularLocation>
</comment>
<feature type="transmembrane region" description="Helical" evidence="8">
    <location>
        <begin position="463"/>
        <end position="487"/>
    </location>
</feature>
<evidence type="ECO:0000256" key="8">
    <source>
        <dbReference type="SAM" id="Phobius"/>
    </source>
</evidence>
<dbReference type="InterPro" id="IPR011701">
    <property type="entry name" value="MFS"/>
</dbReference>
<reference evidence="10 11" key="1">
    <citation type="submission" date="2019-08" db="EMBL/GenBank/DDBJ databases">
        <title>A chromosome-level genome assembly, high-density linkage maps, and genome scans reveal the genomic architecture of hybrid incompatibilities underlying speciation via character displacement in darters (Percidae: Etheostominae).</title>
        <authorList>
            <person name="Moran R.L."/>
            <person name="Catchen J.M."/>
            <person name="Fuller R.C."/>
        </authorList>
    </citation>
    <scope>NUCLEOTIDE SEQUENCE [LARGE SCALE GENOMIC DNA]</scope>
    <source>
        <strain evidence="10">EspeVRDwgs_2016</strain>
        <tissue evidence="10">Muscle</tissue>
    </source>
</reference>
<evidence type="ECO:0000313" key="11">
    <source>
        <dbReference type="Proteomes" id="UP000327493"/>
    </source>
</evidence>
<name>A0A5J5CZ41_9PERO</name>
<dbReference type="PANTHER" id="PTHR23505">
    <property type="entry name" value="SPINSTER"/>
    <property type="match status" value="1"/>
</dbReference>
<feature type="region of interest" description="Disordered" evidence="7">
    <location>
        <begin position="499"/>
        <end position="521"/>
    </location>
</feature>
<proteinExistence type="inferred from homology"/>
<evidence type="ECO:0000256" key="4">
    <source>
        <dbReference type="ARBA" id="ARBA00022989"/>
    </source>
</evidence>
<feature type="transmembrane region" description="Helical" evidence="8">
    <location>
        <begin position="116"/>
        <end position="135"/>
    </location>
</feature>
<feature type="transmembrane region" description="Helical" evidence="8">
    <location>
        <begin position="88"/>
        <end position="109"/>
    </location>
</feature>
<dbReference type="EMBL" id="VOFY01000013">
    <property type="protein sequence ID" value="KAA8586429.1"/>
    <property type="molecule type" value="Genomic_DNA"/>
</dbReference>
<dbReference type="Pfam" id="PF07690">
    <property type="entry name" value="MFS_1"/>
    <property type="match status" value="1"/>
</dbReference>